<accession>A0ABQ1H266</accession>
<reference evidence="3" key="1">
    <citation type="journal article" date="2019" name="Int. J. Syst. Evol. Microbiol.">
        <title>The Global Catalogue of Microorganisms (GCM) 10K type strain sequencing project: providing services to taxonomists for standard genome sequencing and annotation.</title>
        <authorList>
            <consortium name="The Broad Institute Genomics Platform"/>
            <consortium name="The Broad Institute Genome Sequencing Center for Infectious Disease"/>
            <person name="Wu L."/>
            <person name="Ma J."/>
        </authorList>
    </citation>
    <scope>NUCLEOTIDE SEQUENCE [LARGE SCALE GENOMIC DNA]</scope>
    <source>
        <strain evidence="3">CGMCC 1.12404</strain>
    </source>
</reference>
<dbReference type="EMBL" id="BMEX01000020">
    <property type="protein sequence ID" value="GGA56287.1"/>
    <property type="molecule type" value="Genomic_DNA"/>
</dbReference>
<gene>
    <name evidence="2" type="ORF">GCM10007416_31880</name>
</gene>
<keyword evidence="1" id="KW-0812">Transmembrane</keyword>
<organism evidence="2 3">
    <name type="scientific">Kroppenstedtia guangzhouensis</name>
    <dbReference type="NCBI Taxonomy" id="1274356"/>
    <lineage>
        <taxon>Bacteria</taxon>
        <taxon>Bacillati</taxon>
        <taxon>Bacillota</taxon>
        <taxon>Bacilli</taxon>
        <taxon>Bacillales</taxon>
        <taxon>Thermoactinomycetaceae</taxon>
        <taxon>Kroppenstedtia</taxon>
    </lineage>
</organism>
<keyword evidence="1" id="KW-0472">Membrane</keyword>
<proteinExistence type="predicted"/>
<keyword evidence="3" id="KW-1185">Reference proteome</keyword>
<sequence>MTLATLFDWFKEQVQYVLFGVMIVVLLVTAYKRAWIMMIGALVGIAFIGVFVFNPDIIENVSEWLAEKLDIGE</sequence>
<evidence type="ECO:0000256" key="1">
    <source>
        <dbReference type="SAM" id="Phobius"/>
    </source>
</evidence>
<feature type="transmembrane region" description="Helical" evidence="1">
    <location>
        <begin position="13"/>
        <end position="30"/>
    </location>
</feature>
<dbReference type="Proteomes" id="UP000617979">
    <property type="component" value="Unassembled WGS sequence"/>
</dbReference>
<comment type="caution">
    <text evidence="2">The sequence shown here is derived from an EMBL/GenBank/DDBJ whole genome shotgun (WGS) entry which is preliminary data.</text>
</comment>
<evidence type="ECO:0000313" key="3">
    <source>
        <dbReference type="Proteomes" id="UP000617979"/>
    </source>
</evidence>
<feature type="transmembrane region" description="Helical" evidence="1">
    <location>
        <begin position="35"/>
        <end position="53"/>
    </location>
</feature>
<protein>
    <submittedName>
        <fullName evidence="2">Uncharacterized protein</fullName>
    </submittedName>
</protein>
<keyword evidence="1" id="KW-1133">Transmembrane helix</keyword>
<evidence type="ECO:0000313" key="2">
    <source>
        <dbReference type="EMBL" id="GGA56287.1"/>
    </source>
</evidence>
<dbReference type="RefSeq" id="WP_188433510.1">
    <property type="nucleotide sequence ID" value="NZ_BMEX01000020.1"/>
</dbReference>
<name>A0ABQ1H266_9BACL</name>